<dbReference type="Pfam" id="PF13401">
    <property type="entry name" value="AAA_22"/>
    <property type="match status" value="1"/>
</dbReference>
<proteinExistence type="predicted"/>
<dbReference type="InterPro" id="IPR049945">
    <property type="entry name" value="AAA_22"/>
</dbReference>
<dbReference type="KEGG" id="dvn:HQ394_17430"/>
<keyword evidence="2" id="KW-0067">ATP-binding</keyword>
<evidence type="ECO:0000313" key="3">
    <source>
        <dbReference type="Proteomes" id="UP000516369"/>
    </source>
</evidence>
<dbReference type="Gene3D" id="3.40.50.300">
    <property type="entry name" value="P-loop containing nucleotide triphosphate hydrolases"/>
    <property type="match status" value="1"/>
</dbReference>
<keyword evidence="3" id="KW-1185">Reference proteome</keyword>
<accession>A0A7H1N6S2</accession>
<dbReference type="EMBL" id="CP053923">
    <property type="protein sequence ID" value="QNT71408.1"/>
    <property type="molecule type" value="Genomic_DNA"/>
</dbReference>
<dbReference type="SUPFAM" id="SSF52540">
    <property type="entry name" value="P-loop containing nucleoside triphosphate hydrolases"/>
    <property type="match status" value="1"/>
</dbReference>
<organism evidence="2 3">
    <name type="scientific">Defluviicoccus vanus</name>
    <dbReference type="NCBI Taxonomy" id="111831"/>
    <lineage>
        <taxon>Bacteria</taxon>
        <taxon>Pseudomonadati</taxon>
        <taxon>Pseudomonadota</taxon>
        <taxon>Alphaproteobacteria</taxon>
        <taxon>Rhodospirillales</taxon>
        <taxon>Rhodospirillaceae</taxon>
        <taxon>Defluviicoccus</taxon>
    </lineage>
</organism>
<evidence type="ECO:0000313" key="2">
    <source>
        <dbReference type="EMBL" id="QNT71408.1"/>
    </source>
</evidence>
<dbReference type="GO" id="GO:0005524">
    <property type="term" value="F:ATP binding"/>
    <property type="evidence" value="ECO:0007669"/>
    <property type="project" value="UniProtKB-KW"/>
</dbReference>
<dbReference type="AlphaFoldDB" id="A0A7H1N6S2"/>
<dbReference type="InterPro" id="IPR027417">
    <property type="entry name" value="P-loop_NTPase"/>
</dbReference>
<keyword evidence="2" id="KW-0547">Nucleotide-binding</keyword>
<reference evidence="2 3" key="1">
    <citation type="submission" date="2020-05" db="EMBL/GenBank/DDBJ databases">
        <title>Complete closed genome sequence of Defluviicoccus vanus.</title>
        <authorList>
            <person name="Bessarab I."/>
            <person name="Arumugam K."/>
            <person name="Maszenan A.M."/>
            <person name="Seviour R.J."/>
            <person name="Williams R.B."/>
        </authorList>
    </citation>
    <scope>NUCLEOTIDE SEQUENCE [LARGE SCALE GENOMIC DNA]</scope>
    <source>
        <strain evidence="2 3">Ben 114</strain>
    </source>
</reference>
<sequence length="77" mass="8482">MARVLETIPSPGRHPIVFGQRGVGKTSLANILASRITDSRVIKVNCDSSDTFGSLWTRILRKIQIQRTTQPAGFTSK</sequence>
<gene>
    <name evidence="2" type="ORF">HQ394_17430</name>
</gene>
<feature type="domain" description="ORC1/DEAH AAA+ ATPase" evidence="1">
    <location>
        <begin position="14"/>
        <end position="69"/>
    </location>
</feature>
<name>A0A7H1N6S2_9PROT</name>
<dbReference type="RefSeq" id="WP_190263384.1">
    <property type="nucleotide sequence ID" value="NZ_CP053923.1"/>
</dbReference>
<dbReference type="Proteomes" id="UP000516369">
    <property type="component" value="Chromosome"/>
</dbReference>
<evidence type="ECO:0000259" key="1">
    <source>
        <dbReference type="Pfam" id="PF13401"/>
    </source>
</evidence>
<dbReference type="GO" id="GO:0016887">
    <property type="term" value="F:ATP hydrolysis activity"/>
    <property type="evidence" value="ECO:0007669"/>
    <property type="project" value="InterPro"/>
</dbReference>
<protein>
    <submittedName>
        <fullName evidence="2">ATP-binding protein</fullName>
    </submittedName>
</protein>